<evidence type="ECO:0000313" key="3">
    <source>
        <dbReference type="EMBL" id="TMW68577.1"/>
    </source>
</evidence>
<dbReference type="EMBL" id="SPLM01000002">
    <property type="protein sequence ID" value="TMW68577.1"/>
    <property type="molecule type" value="Genomic_DNA"/>
</dbReference>
<evidence type="ECO:0000256" key="2">
    <source>
        <dbReference type="SAM" id="MobiDB-lite"/>
    </source>
</evidence>
<sequence length="434" mass="49626">MKNNRTAGESNEKLGKFLLEASTDSLLSEYVERKLRQSREHSIPVTSDNEKRRGSRIPPSVMEPPPSLSSSTVSSLRSSLADSILNRTANQVVGGKEDTVVRESSSMLSTAERNYAEIEKLRLSQRLREVNNVQAWMKWRDVVISDRLLAQARKREQMEVERAVAAAQRQHQEAQLSKQDEHELEVESLHEQIRAQEQAQKEKEERDRQQKEEERRHQSEEAVARGAKRTRVWSQLVEAHLEDCLVQADKRINDVDTKLEALLELMDVDVSSARFQAASFLVNAMLEQKVENANAHVQAQQELMQGLNARSAYPDDSIVDSHINKTDGKEKHQQWQERMPTKNARFLLDMVRQRVTRLHQLHQAIARLAATVSTPNMSAATDSARLHHAAFLTDVMHERALQHLEGMLDIHYKRSLLDLPLTTTETAPLPARRF</sequence>
<feature type="region of interest" description="Disordered" evidence="2">
    <location>
        <begin position="171"/>
        <end position="226"/>
    </location>
</feature>
<accession>A0A8K1CTN5</accession>
<feature type="coiled-coil region" evidence="1">
    <location>
        <begin position="283"/>
        <end position="310"/>
    </location>
</feature>
<evidence type="ECO:0000313" key="4">
    <source>
        <dbReference type="Proteomes" id="UP000794436"/>
    </source>
</evidence>
<organism evidence="3 4">
    <name type="scientific">Pythium oligandrum</name>
    <name type="common">Mycoparasitic fungus</name>
    <dbReference type="NCBI Taxonomy" id="41045"/>
    <lineage>
        <taxon>Eukaryota</taxon>
        <taxon>Sar</taxon>
        <taxon>Stramenopiles</taxon>
        <taxon>Oomycota</taxon>
        <taxon>Peronosporomycetes</taxon>
        <taxon>Pythiales</taxon>
        <taxon>Pythiaceae</taxon>
        <taxon>Pythium</taxon>
    </lineage>
</organism>
<dbReference type="AlphaFoldDB" id="A0A8K1CTN5"/>
<feature type="compositionally biased region" description="Basic and acidic residues" evidence="2">
    <location>
        <begin position="37"/>
        <end position="52"/>
    </location>
</feature>
<evidence type="ECO:0000256" key="1">
    <source>
        <dbReference type="SAM" id="Coils"/>
    </source>
</evidence>
<protein>
    <submittedName>
        <fullName evidence="3">Uncharacterized protein</fullName>
    </submittedName>
</protein>
<feature type="region of interest" description="Disordered" evidence="2">
    <location>
        <begin position="37"/>
        <end position="75"/>
    </location>
</feature>
<keyword evidence="4" id="KW-1185">Reference proteome</keyword>
<proteinExistence type="predicted"/>
<keyword evidence="1" id="KW-0175">Coiled coil</keyword>
<feature type="compositionally biased region" description="Basic and acidic residues" evidence="2">
    <location>
        <begin position="178"/>
        <end position="223"/>
    </location>
</feature>
<reference evidence="3" key="1">
    <citation type="submission" date="2019-03" db="EMBL/GenBank/DDBJ databases">
        <title>Long read genome sequence of the mycoparasitic Pythium oligandrum ATCC 38472 isolated from sugarbeet rhizosphere.</title>
        <authorList>
            <person name="Gaulin E."/>
        </authorList>
    </citation>
    <scope>NUCLEOTIDE SEQUENCE</scope>
    <source>
        <strain evidence="3">ATCC 38472_TT</strain>
    </source>
</reference>
<comment type="caution">
    <text evidence="3">The sequence shown here is derived from an EMBL/GenBank/DDBJ whole genome shotgun (WGS) entry which is preliminary data.</text>
</comment>
<name>A0A8K1CTN5_PYTOL</name>
<dbReference type="Proteomes" id="UP000794436">
    <property type="component" value="Unassembled WGS sequence"/>
</dbReference>
<dbReference type="OrthoDB" id="79569at2759"/>
<gene>
    <name evidence="3" type="ORF">Poli38472_006045</name>
</gene>